<feature type="region of interest" description="Disordered" evidence="1">
    <location>
        <begin position="161"/>
        <end position="191"/>
    </location>
</feature>
<evidence type="ECO:0000259" key="2">
    <source>
        <dbReference type="PROSITE" id="PS51480"/>
    </source>
</evidence>
<dbReference type="SMART" id="SM01121">
    <property type="entry name" value="Dak1_2"/>
    <property type="match status" value="1"/>
</dbReference>
<dbReference type="InterPro" id="IPR048394">
    <property type="entry name" value="FakA-like_M"/>
</dbReference>
<dbReference type="InterPro" id="IPR036117">
    <property type="entry name" value="DhaL_dom_sf"/>
</dbReference>
<dbReference type="Proteomes" id="UP001500730">
    <property type="component" value="Unassembled WGS sequence"/>
</dbReference>
<reference evidence="3 4" key="1">
    <citation type="journal article" date="2019" name="Int. J. Syst. Evol. Microbiol.">
        <title>The Global Catalogue of Microorganisms (GCM) 10K type strain sequencing project: providing services to taxonomists for standard genome sequencing and annotation.</title>
        <authorList>
            <consortium name="The Broad Institute Genomics Platform"/>
            <consortium name="The Broad Institute Genome Sequencing Center for Infectious Disease"/>
            <person name="Wu L."/>
            <person name="Ma J."/>
        </authorList>
    </citation>
    <scope>NUCLEOTIDE SEQUENCE [LARGE SCALE GENOMIC DNA]</scope>
    <source>
        <strain evidence="3 4">JCM 16259</strain>
    </source>
</reference>
<feature type="region of interest" description="Disordered" evidence="1">
    <location>
        <begin position="247"/>
        <end position="278"/>
    </location>
</feature>
<protein>
    <submittedName>
        <fullName evidence="3">DAK2 domain-containing protein</fullName>
    </submittedName>
</protein>
<evidence type="ECO:0000313" key="3">
    <source>
        <dbReference type="EMBL" id="GAA2476837.1"/>
    </source>
</evidence>
<dbReference type="RefSeq" id="WP_344253984.1">
    <property type="nucleotide sequence ID" value="NZ_BAAARE010000004.1"/>
</dbReference>
<dbReference type="Pfam" id="PF13684">
    <property type="entry name" value="FakA-like_C"/>
    <property type="match status" value="1"/>
</dbReference>
<feature type="compositionally biased region" description="Low complexity" evidence="1">
    <location>
        <begin position="168"/>
        <end position="188"/>
    </location>
</feature>
<dbReference type="PROSITE" id="PS51480">
    <property type="entry name" value="DHAL"/>
    <property type="match status" value="1"/>
</dbReference>
<accession>A0ABN3L2X9</accession>
<dbReference type="InterPro" id="IPR050270">
    <property type="entry name" value="DegV_domain_contain"/>
</dbReference>
<comment type="caution">
    <text evidence="3">The sequence shown here is derived from an EMBL/GenBank/DDBJ whole genome shotgun (WGS) entry which is preliminary data.</text>
</comment>
<dbReference type="PANTHER" id="PTHR33434:SF4">
    <property type="entry name" value="PHOSPHATASE PROTEIN"/>
    <property type="match status" value="1"/>
</dbReference>
<dbReference type="EMBL" id="BAAARE010000004">
    <property type="protein sequence ID" value="GAA2476837.1"/>
    <property type="molecule type" value="Genomic_DNA"/>
</dbReference>
<dbReference type="SMART" id="SM01120">
    <property type="entry name" value="Dak2"/>
    <property type="match status" value="1"/>
</dbReference>
<dbReference type="Pfam" id="PF21645">
    <property type="entry name" value="FakA-like_M"/>
    <property type="match status" value="1"/>
</dbReference>
<feature type="compositionally biased region" description="Low complexity" evidence="1">
    <location>
        <begin position="265"/>
        <end position="276"/>
    </location>
</feature>
<evidence type="ECO:0000256" key="1">
    <source>
        <dbReference type="SAM" id="MobiDB-lite"/>
    </source>
</evidence>
<dbReference type="InterPro" id="IPR004007">
    <property type="entry name" value="DhaL_dom"/>
</dbReference>
<keyword evidence="4" id="KW-1185">Reference proteome</keyword>
<dbReference type="SUPFAM" id="SSF101473">
    <property type="entry name" value="DhaL-like"/>
    <property type="match status" value="1"/>
</dbReference>
<feature type="domain" description="DhaL" evidence="2">
    <location>
        <begin position="18"/>
        <end position="241"/>
    </location>
</feature>
<gene>
    <name evidence="3" type="ORF">GCM10009858_12880</name>
</gene>
<dbReference type="Pfam" id="PF02734">
    <property type="entry name" value="Dak2"/>
    <property type="match status" value="2"/>
</dbReference>
<dbReference type="PANTHER" id="PTHR33434">
    <property type="entry name" value="DEGV DOMAIN-CONTAINING PROTEIN DR_1986-RELATED"/>
    <property type="match status" value="1"/>
</dbReference>
<dbReference type="Gene3D" id="1.25.40.340">
    <property type="match status" value="1"/>
</dbReference>
<dbReference type="InterPro" id="IPR033470">
    <property type="entry name" value="FakA-like_C"/>
</dbReference>
<evidence type="ECO:0000313" key="4">
    <source>
        <dbReference type="Proteomes" id="UP001500730"/>
    </source>
</evidence>
<name>A0ABN3L2X9_9MICO</name>
<organism evidence="3 4">
    <name type="scientific">Terrabacter carboxydivorans</name>
    <dbReference type="NCBI Taxonomy" id="619730"/>
    <lineage>
        <taxon>Bacteria</taxon>
        <taxon>Bacillati</taxon>
        <taxon>Actinomycetota</taxon>
        <taxon>Actinomycetes</taxon>
        <taxon>Micrococcales</taxon>
        <taxon>Intrasporangiaceae</taxon>
        <taxon>Terrabacter</taxon>
    </lineage>
</organism>
<proteinExistence type="predicted"/>
<sequence>MPGAEPTPEGPLTLLDLVAVRRWAVLTRSLFAARRAEIDALNVFPVPDGDTGTNLYLTFDGAVERTLATSDVATADALLAVFAKHLLWTARGNSGVILSQLARGLAEGCAGAAEIDGRVLAIGLRHAEARARQAVTDPKEGTILTVASAMAEAAERACGADLTSGDVPSGDAPSADAPSAGAPSDAPGETPVGVHVVASAAVEASREALARTPEQLEVLARAGVVDAGGAGLVVLLECLERVCAGQRARSGAEDSDRRSRRRPDPAGAGLAGGRPASVDTEGIPEFEVMYLLAESDDAAVEVLRARLVELGDSVLVVGGDGEWNVHAHVDDAGAAVEAGIEAGRPHRVRISRLTDGHEPGSRFERGAGAAAVPRAGAAIVACAAGVGLEGLFEDAGAVVVRSGPGRRASTGGLIGAIREQHARGASGVVVLPNDGDTLLAAAAAVRAVADDGIEAHLVHVRTAVQGIAALAVFEPSAPASANVLAMQAAASATRHGAVTVANRAALTSGGPCEAGDVLGVVDGDVVIVGSDQLSVTREVVRRLLASGGELVTVVAGVDAPEGLLPAVADEARREQHGIEVSLIDGGQAVYPVLLGVE</sequence>